<proteinExistence type="predicted"/>
<feature type="transmembrane region" description="Helical" evidence="1">
    <location>
        <begin position="81"/>
        <end position="101"/>
    </location>
</feature>
<evidence type="ECO:0008006" key="4">
    <source>
        <dbReference type="Google" id="ProtNLM"/>
    </source>
</evidence>
<reference evidence="2" key="1">
    <citation type="submission" date="2019-12" db="EMBL/GenBank/DDBJ databases">
        <title>Genome sequencing and annotation of Brassica cretica.</title>
        <authorList>
            <person name="Studholme D.J."/>
            <person name="Sarris P."/>
        </authorList>
    </citation>
    <scope>NUCLEOTIDE SEQUENCE</scope>
    <source>
        <strain evidence="2">PFS-109/04</strain>
        <tissue evidence="2">Leaf</tissue>
    </source>
</reference>
<organism evidence="2 3">
    <name type="scientific">Brassica cretica</name>
    <name type="common">Mustard</name>
    <dbReference type="NCBI Taxonomy" id="69181"/>
    <lineage>
        <taxon>Eukaryota</taxon>
        <taxon>Viridiplantae</taxon>
        <taxon>Streptophyta</taxon>
        <taxon>Embryophyta</taxon>
        <taxon>Tracheophyta</taxon>
        <taxon>Spermatophyta</taxon>
        <taxon>Magnoliopsida</taxon>
        <taxon>eudicotyledons</taxon>
        <taxon>Gunneridae</taxon>
        <taxon>Pentapetalae</taxon>
        <taxon>rosids</taxon>
        <taxon>malvids</taxon>
        <taxon>Brassicales</taxon>
        <taxon>Brassicaceae</taxon>
        <taxon>Brassiceae</taxon>
        <taxon>Brassica</taxon>
    </lineage>
</organism>
<evidence type="ECO:0000313" key="2">
    <source>
        <dbReference type="EMBL" id="KAF3524789.1"/>
    </source>
</evidence>
<keyword evidence="1" id="KW-0472">Membrane</keyword>
<evidence type="ECO:0000256" key="1">
    <source>
        <dbReference type="SAM" id="Phobius"/>
    </source>
</evidence>
<dbReference type="Proteomes" id="UP000712600">
    <property type="component" value="Unassembled WGS sequence"/>
</dbReference>
<keyword evidence="1" id="KW-0812">Transmembrane</keyword>
<feature type="transmembrane region" description="Helical" evidence="1">
    <location>
        <begin position="42"/>
        <end position="61"/>
    </location>
</feature>
<sequence length="160" mass="17137">MLGTTSPWVGYGFWGSDFYSSRTAQRFDDFVLSTHPSMFPHLVAAFIAVCVSVTLSFAMFVTPGSGFLGLASVLPHSVCEVLLTSKLVVVLIFRYVCLFLLRGPSRKSAMPGTHLSSLSGLYNQSQNADMLNVVTCCPFLSLALPAPNVLHAGNQGGQDG</sequence>
<protein>
    <recommendedName>
        <fullName evidence="4">Transmembrane protein</fullName>
    </recommendedName>
</protein>
<gene>
    <name evidence="2" type="ORF">F2Q69_00047896</name>
</gene>
<keyword evidence="1" id="KW-1133">Transmembrane helix</keyword>
<dbReference type="AlphaFoldDB" id="A0A8S9PVE7"/>
<name>A0A8S9PVE7_BRACR</name>
<accession>A0A8S9PVE7</accession>
<evidence type="ECO:0000313" key="3">
    <source>
        <dbReference type="Proteomes" id="UP000712600"/>
    </source>
</evidence>
<dbReference type="EMBL" id="QGKX02001347">
    <property type="protein sequence ID" value="KAF3524789.1"/>
    <property type="molecule type" value="Genomic_DNA"/>
</dbReference>
<comment type="caution">
    <text evidence="2">The sequence shown here is derived from an EMBL/GenBank/DDBJ whole genome shotgun (WGS) entry which is preliminary data.</text>
</comment>